<name>A0A1J4S8R8_9BACT</name>
<organism evidence="1 2">
    <name type="scientific">Candidatus Desantisbacteria bacterium CG1_02_38_46</name>
    <dbReference type="NCBI Taxonomy" id="1817893"/>
    <lineage>
        <taxon>Bacteria</taxon>
        <taxon>Candidatus Desantisiibacteriota</taxon>
    </lineage>
</organism>
<dbReference type="SUPFAM" id="SSF53335">
    <property type="entry name" value="S-adenosyl-L-methionine-dependent methyltransferases"/>
    <property type="match status" value="1"/>
</dbReference>
<evidence type="ECO:0000313" key="2">
    <source>
        <dbReference type="Proteomes" id="UP000182278"/>
    </source>
</evidence>
<gene>
    <name evidence="1" type="ORF">AUJ66_08600</name>
</gene>
<comment type="caution">
    <text evidence="1">The sequence shown here is derived from an EMBL/GenBank/DDBJ whole genome shotgun (WGS) entry which is preliminary data.</text>
</comment>
<dbReference type="InterPro" id="IPR029063">
    <property type="entry name" value="SAM-dependent_MTases_sf"/>
</dbReference>
<dbReference type="AlphaFoldDB" id="A0A1J4S8R8"/>
<dbReference type="EMBL" id="MNUO01000131">
    <property type="protein sequence ID" value="OIN95679.1"/>
    <property type="molecule type" value="Genomic_DNA"/>
</dbReference>
<dbReference type="STRING" id="1817893.AUJ66_08600"/>
<evidence type="ECO:0000313" key="1">
    <source>
        <dbReference type="EMBL" id="OIN95679.1"/>
    </source>
</evidence>
<sequence>MDINSIEKKLNITPNGYVGSKKNKISWINSCFQNEGIDLKNSTVFDAFSGTGSFSIYSKLIGAKKIFSNDFLISSALYVKTFVENPGLKLSEEEIKYLIYNKNRKTDSFMQKYYTGEEKYFHEKESIFLDNFKVNIEDLDGNIKINMQDIFYLRKNRININDDQIFKIGYKQAAAFAAILSMISSWFGGGAGKFSSPSYKSRKIFTVSREKAKRKDRPFIGEELVLDYLKYSKSSLDKINRCIEPIETNALTFNTDTMSLLQTKAFVNNPIDLIYIDLPYGGEHTDYFKLYGLLESYVLSKPILQLNYLNEINYFNSKIEYEKSFIKLLELLKFNKISTWIFSFNDSSWTSVNRIINILKAFTNRVKVYNAEHSYKYRRGTNRNGTEYLFICK</sequence>
<protein>
    <submittedName>
        <fullName evidence="1">Uncharacterized protein</fullName>
    </submittedName>
</protein>
<accession>A0A1J4S8R8</accession>
<dbReference type="Proteomes" id="UP000182278">
    <property type="component" value="Unassembled WGS sequence"/>
</dbReference>
<reference evidence="1 2" key="1">
    <citation type="journal article" date="2016" name="Environ. Microbiol.">
        <title>Genomic resolution of a cold subsurface aquifer community provides metabolic insights for novel microbes adapted to high CO concentrations.</title>
        <authorList>
            <person name="Probst A.J."/>
            <person name="Castelle C.J."/>
            <person name="Singh A."/>
            <person name="Brown C.T."/>
            <person name="Anantharaman K."/>
            <person name="Sharon I."/>
            <person name="Hug L.A."/>
            <person name="Burstein D."/>
            <person name="Emerson J.B."/>
            <person name="Thomas B.C."/>
            <person name="Banfield J.F."/>
        </authorList>
    </citation>
    <scope>NUCLEOTIDE SEQUENCE [LARGE SCALE GENOMIC DNA]</scope>
    <source>
        <strain evidence="1">CG1_02_38_46</strain>
    </source>
</reference>
<proteinExistence type="predicted"/>